<keyword evidence="2" id="KW-1185">Reference proteome</keyword>
<dbReference type="EMBL" id="BTSX01000001">
    <property type="protein sequence ID" value="GMS77902.1"/>
    <property type="molecule type" value="Genomic_DNA"/>
</dbReference>
<accession>A0AAV5S6V2</accession>
<name>A0AAV5S6V2_9BILA</name>
<proteinExistence type="predicted"/>
<organism evidence="1 2">
    <name type="scientific">Pristionchus entomophagus</name>
    <dbReference type="NCBI Taxonomy" id="358040"/>
    <lineage>
        <taxon>Eukaryota</taxon>
        <taxon>Metazoa</taxon>
        <taxon>Ecdysozoa</taxon>
        <taxon>Nematoda</taxon>
        <taxon>Chromadorea</taxon>
        <taxon>Rhabditida</taxon>
        <taxon>Rhabditina</taxon>
        <taxon>Diplogasteromorpha</taxon>
        <taxon>Diplogasteroidea</taxon>
        <taxon>Neodiplogasteridae</taxon>
        <taxon>Pristionchus</taxon>
    </lineage>
</organism>
<sequence>GLASRIVFYVIYRLIRSIILLESAIYAWFVDKAKPVEIFHVVGRFRPVVSEVATLDDFIVFHEAFASAQELFAAKEWYLYGFDGRFAWFVKCSATLERHSMTRELFENAAKVARLSIRDFLKEHGEIPGNPVSITTLTSLDGRGTDAVLSRLHLDDVHVEADPPYLASLSFPLSKSSGRNRRLLLESSLRFALRFVSAEKALVTIRSALIDTVPLFSRIDLPCASFILQPRSAGEAIERILETDRDYLLVITRLLPLLPAWSLLLLTPTLAAHGDHFLRIAPGRADEAALAVYCRFLQESSRLSLSAFSLIESALQVDAQPLADALGVKTKNGDESRELAPATTISRSRLRALKRLAFASIEEDLPWEESSPSTNL</sequence>
<evidence type="ECO:0000313" key="2">
    <source>
        <dbReference type="Proteomes" id="UP001432027"/>
    </source>
</evidence>
<reference evidence="1" key="1">
    <citation type="submission" date="2023-10" db="EMBL/GenBank/DDBJ databases">
        <title>Genome assembly of Pristionchus species.</title>
        <authorList>
            <person name="Yoshida K."/>
            <person name="Sommer R.J."/>
        </authorList>
    </citation>
    <scope>NUCLEOTIDE SEQUENCE</scope>
    <source>
        <strain evidence="1">RS0144</strain>
    </source>
</reference>
<comment type="caution">
    <text evidence="1">The sequence shown here is derived from an EMBL/GenBank/DDBJ whole genome shotgun (WGS) entry which is preliminary data.</text>
</comment>
<gene>
    <name evidence="1" type="ORF">PENTCL1PPCAC_77</name>
</gene>
<dbReference type="AlphaFoldDB" id="A0AAV5S6V2"/>
<protein>
    <submittedName>
        <fullName evidence="1">Uncharacterized protein</fullName>
    </submittedName>
</protein>
<feature type="non-terminal residue" evidence="1">
    <location>
        <position position="1"/>
    </location>
</feature>
<dbReference type="Proteomes" id="UP001432027">
    <property type="component" value="Unassembled WGS sequence"/>
</dbReference>
<evidence type="ECO:0000313" key="1">
    <source>
        <dbReference type="EMBL" id="GMS77902.1"/>
    </source>
</evidence>